<sequence>MNGLIVMQGETYEEERKQSLLQTAIFDRSGARNFSWEYMNDLVPGDLVMHYVKGQIKALSVVKEPTHIVTDEAGQKKYRAKVAYTDLERPLDIAPLFENIRPLLPEKYAPFQQDGSGNSGYLFPIHVELTLYLIKQLRIVVEDQLIQPTLLEETSNLTVSLLGKLRDWQTAFIAQRDEFLQQRRLDALTEHTNCAICGAAFAPLLDVPFIKAPEKCTQEERLDKYNALVLCHNHHMLFKEGLVTMNDKGQLLVSERLMDEQYALGLYEGQQVMLVKEQKKYVKWHRNQVFQSI</sequence>
<reference evidence="1 2" key="1">
    <citation type="submission" date="2014-11" db="EMBL/GenBank/DDBJ databases">
        <title>Genome sequence and analysis of novel Kurthia sp.</title>
        <authorList>
            <person name="Lawson J.N."/>
            <person name="Gonzalez J.E."/>
            <person name="Rinauldi L."/>
            <person name="Xuan Z."/>
            <person name="Firman A."/>
            <person name="Shaddox L."/>
            <person name="Trudeau A."/>
            <person name="Shah S."/>
            <person name="Reiman D."/>
        </authorList>
    </citation>
    <scope>NUCLEOTIDE SEQUENCE [LARGE SCALE GENOMIC DNA]</scope>
    <source>
        <strain evidence="1 2">3B1D</strain>
    </source>
</reference>
<dbReference type="AlphaFoldDB" id="A0A433RS16"/>
<comment type="caution">
    <text evidence="1">The sequence shown here is derived from an EMBL/GenBank/DDBJ whole genome shotgun (WGS) entry which is preliminary data.</text>
</comment>
<evidence type="ECO:0000313" key="1">
    <source>
        <dbReference type="EMBL" id="RUS54326.1"/>
    </source>
</evidence>
<organism evidence="1 2">
    <name type="scientific">Candidatus Kurthia intestinigallinarum</name>
    <dbReference type="NCBI Taxonomy" id="1562256"/>
    <lineage>
        <taxon>Bacteria</taxon>
        <taxon>Bacillati</taxon>
        <taxon>Bacillota</taxon>
        <taxon>Bacilli</taxon>
        <taxon>Bacillales</taxon>
        <taxon>Caryophanaceae</taxon>
        <taxon>Kurthia</taxon>
    </lineage>
</organism>
<proteinExistence type="predicted"/>
<dbReference type="Proteomes" id="UP000288623">
    <property type="component" value="Unassembled WGS sequence"/>
</dbReference>
<keyword evidence="2" id="KW-1185">Reference proteome</keyword>
<dbReference type="OrthoDB" id="5678128at2"/>
<evidence type="ECO:0008006" key="3">
    <source>
        <dbReference type="Google" id="ProtNLM"/>
    </source>
</evidence>
<evidence type="ECO:0000313" key="2">
    <source>
        <dbReference type="Proteomes" id="UP000288623"/>
    </source>
</evidence>
<name>A0A433RS16_9BACL</name>
<dbReference type="EMBL" id="JTFC01000032">
    <property type="protein sequence ID" value="RUS54326.1"/>
    <property type="molecule type" value="Genomic_DNA"/>
</dbReference>
<gene>
    <name evidence="1" type="ORF">QI30_12980</name>
</gene>
<accession>A0A433RS16</accession>
<protein>
    <recommendedName>
        <fullName evidence="3">HNH endonuclease</fullName>
    </recommendedName>
</protein>
<dbReference type="RefSeq" id="WP_126991057.1">
    <property type="nucleotide sequence ID" value="NZ_JTFC01000032.1"/>
</dbReference>